<evidence type="ECO:0000256" key="8">
    <source>
        <dbReference type="ARBA" id="ARBA00023273"/>
    </source>
</evidence>
<protein>
    <recommendedName>
        <fullName evidence="13">RIB43A-like with coiled-coils protein 2</fullName>
    </recommendedName>
</protein>
<evidence type="ECO:0000256" key="4">
    <source>
        <dbReference type="ARBA" id="ARBA00022846"/>
    </source>
</evidence>
<keyword evidence="8" id="KW-0966">Cell projection</keyword>
<feature type="region of interest" description="Disordered" evidence="10">
    <location>
        <begin position="101"/>
        <end position="178"/>
    </location>
</feature>
<dbReference type="PANTHER" id="PTHR14517">
    <property type="entry name" value="RIB43A-RELATED"/>
    <property type="match status" value="1"/>
</dbReference>
<evidence type="ECO:0000256" key="5">
    <source>
        <dbReference type="ARBA" id="ARBA00023054"/>
    </source>
</evidence>
<keyword evidence="7" id="KW-0206">Cytoskeleton</keyword>
<feature type="compositionally biased region" description="Basic and acidic residues" evidence="10">
    <location>
        <begin position="160"/>
        <end position="178"/>
    </location>
</feature>
<dbReference type="EMBL" id="JAUPFM010000009">
    <property type="protein sequence ID" value="KAK2841966.1"/>
    <property type="molecule type" value="Genomic_DNA"/>
</dbReference>
<dbReference type="Pfam" id="PF05914">
    <property type="entry name" value="RIB43A"/>
    <property type="match status" value="2"/>
</dbReference>
<evidence type="ECO:0000256" key="7">
    <source>
        <dbReference type="ARBA" id="ARBA00023212"/>
    </source>
</evidence>
<feature type="region of interest" description="Disordered" evidence="10">
    <location>
        <begin position="1"/>
        <end position="23"/>
    </location>
</feature>
<name>A0AA88MRF9_CHASR</name>
<dbReference type="InterPro" id="IPR008805">
    <property type="entry name" value="RIB43A"/>
</dbReference>
<evidence type="ECO:0000256" key="6">
    <source>
        <dbReference type="ARBA" id="ARBA00023069"/>
    </source>
</evidence>
<organism evidence="11 12">
    <name type="scientific">Channa striata</name>
    <name type="common">Snakehead murrel</name>
    <name type="synonym">Ophicephalus striatus</name>
    <dbReference type="NCBI Taxonomy" id="64152"/>
    <lineage>
        <taxon>Eukaryota</taxon>
        <taxon>Metazoa</taxon>
        <taxon>Chordata</taxon>
        <taxon>Craniata</taxon>
        <taxon>Vertebrata</taxon>
        <taxon>Euteleostomi</taxon>
        <taxon>Actinopterygii</taxon>
        <taxon>Neopterygii</taxon>
        <taxon>Teleostei</taxon>
        <taxon>Neoteleostei</taxon>
        <taxon>Acanthomorphata</taxon>
        <taxon>Anabantaria</taxon>
        <taxon>Anabantiformes</taxon>
        <taxon>Channoidei</taxon>
        <taxon>Channidae</taxon>
        <taxon>Channa</taxon>
    </lineage>
</organism>
<evidence type="ECO:0000313" key="12">
    <source>
        <dbReference type="Proteomes" id="UP001187415"/>
    </source>
</evidence>
<keyword evidence="3" id="KW-0963">Cytoplasm</keyword>
<dbReference type="Proteomes" id="UP001187415">
    <property type="component" value="Unassembled WGS sequence"/>
</dbReference>
<evidence type="ECO:0000256" key="3">
    <source>
        <dbReference type="ARBA" id="ARBA00022490"/>
    </source>
</evidence>
<dbReference type="PANTHER" id="PTHR14517:SF10">
    <property type="entry name" value="RIB43A-LIKE WITH COILED-COILS PROTEIN 2"/>
    <property type="match status" value="1"/>
</dbReference>
<feature type="compositionally biased region" description="Basic and acidic residues" evidence="10">
    <location>
        <begin position="109"/>
        <end position="124"/>
    </location>
</feature>
<comment type="subunit">
    <text evidence="9">Microtubule inner protein component of sperm flagellar doublet microtubules.</text>
</comment>
<evidence type="ECO:0008006" key="13">
    <source>
        <dbReference type="Google" id="ProtNLM"/>
    </source>
</evidence>
<keyword evidence="12" id="KW-1185">Reference proteome</keyword>
<evidence type="ECO:0000256" key="10">
    <source>
        <dbReference type="SAM" id="MobiDB-lite"/>
    </source>
</evidence>
<evidence type="ECO:0000256" key="1">
    <source>
        <dbReference type="ARBA" id="ARBA00004611"/>
    </source>
</evidence>
<feature type="compositionally biased region" description="Basic and acidic residues" evidence="10">
    <location>
        <begin position="141"/>
        <end position="152"/>
    </location>
</feature>
<accession>A0AA88MRF9</accession>
<comment type="similarity">
    <text evidence="2">Belongs to the RIB43A family.</text>
</comment>
<keyword evidence="4" id="KW-0282">Flagellum</keyword>
<sequence length="356" mass="41760">MANVELASERKAAAARQLRRNREAERKERIFNDKIRTIGVDKQGLDKQVKEKKEEEEAENEKETAHAAELVHNSTLACILHNRQVKEKQAIEKAIVSYRHQNQQPWTQREYDLNDPERCRKMDPGDAQMMPPGLVGEDPESESRKQRQREQLRQWLTQQRSERAAERHQRRLEEQQYDKSRVELDNKALQLQSLDLERRKAEATATKEYNLTKANVEEKCRQEQARSDKASGADITNLLLIGADIEVPGLTTVTDRKAPPESLQQVIQFQKYQIEEKKRAEMEQKQEEELYDRMRLDSARTALLIERQQARLDKQLRRNLDSTNVQLAEIHKQQNPDIQRGHIDNSFFSKFNTCTR</sequence>
<dbReference type="AlphaFoldDB" id="A0AA88MRF9"/>
<feature type="compositionally biased region" description="Basic and acidic residues" evidence="10">
    <location>
        <begin position="43"/>
        <end position="66"/>
    </location>
</feature>
<keyword evidence="6" id="KW-0969">Cilium</keyword>
<evidence type="ECO:0000256" key="9">
    <source>
        <dbReference type="ARBA" id="ARBA00046435"/>
    </source>
</evidence>
<proteinExistence type="inferred from homology"/>
<comment type="caution">
    <text evidence="11">The sequence shown here is derived from an EMBL/GenBank/DDBJ whole genome shotgun (WGS) entry which is preliminary data.</text>
</comment>
<evidence type="ECO:0000256" key="2">
    <source>
        <dbReference type="ARBA" id="ARBA00006875"/>
    </source>
</evidence>
<comment type="subcellular location">
    <subcellularLocation>
        <location evidence="1">Cytoplasm</location>
        <location evidence="1">Cytoskeleton</location>
        <location evidence="1">Flagellum axoneme</location>
    </subcellularLocation>
</comment>
<gene>
    <name evidence="11" type="ORF">Q5P01_012166</name>
</gene>
<reference evidence="11" key="1">
    <citation type="submission" date="2023-07" db="EMBL/GenBank/DDBJ databases">
        <title>Chromosome-level Genome Assembly of Striped Snakehead (Channa striata).</title>
        <authorList>
            <person name="Liu H."/>
        </authorList>
    </citation>
    <scope>NUCLEOTIDE SEQUENCE</scope>
    <source>
        <strain evidence="11">Gz</strain>
        <tissue evidence="11">Muscle</tissue>
    </source>
</reference>
<keyword evidence="5" id="KW-0175">Coiled coil</keyword>
<evidence type="ECO:0000313" key="11">
    <source>
        <dbReference type="EMBL" id="KAK2841966.1"/>
    </source>
</evidence>
<feature type="region of interest" description="Disordered" evidence="10">
    <location>
        <begin position="41"/>
        <end position="68"/>
    </location>
</feature>